<feature type="compositionally biased region" description="Pro residues" evidence="1">
    <location>
        <begin position="1"/>
        <end position="10"/>
    </location>
</feature>
<gene>
    <name evidence="2" type="ORF">M2280_005795</name>
</gene>
<keyword evidence="3" id="KW-1185">Reference proteome</keyword>
<reference evidence="2 3" key="1">
    <citation type="submission" date="2023-04" db="EMBL/GenBank/DDBJ databases">
        <title>Forest soil microbial communities from Buena Vista Peninsula, Colon Province, Panama.</title>
        <authorList>
            <person name="Bouskill N."/>
        </authorList>
    </citation>
    <scope>NUCLEOTIDE SEQUENCE [LARGE SCALE GENOMIC DNA]</scope>
    <source>
        <strain evidence="2 3">CFH S0262</strain>
    </source>
</reference>
<dbReference type="EMBL" id="JARXVC010000023">
    <property type="protein sequence ID" value="MDH6284535.1"/>
    <property type="molecule type" value="Genomic_DNA"/>
</dbReference>
<comment type="caution">
    <text evidence="2">The sequence shown here is derived from an EMBL/GenBank/DDBJ whole genome shotgun (WGS) entry which is preliminary data.</text>
</comment>
<evidence type="ECO:0000256" key="1">
    <source>
        <dbReference type="SAM" id="MobiDB-lite"/>
    </source>
</evidence>
<sequence length="153" mass="17166">MPDRSLPPSPRRYTMPSVRGTEFFDDPEGHAERFVAQLQAEAAVLSVAPPRYEWRGGYWCAVKSNTGWPNQTGWAEHRDRERLFQTRFAELQAEGLASDEALSQARAYADTEMLAWTTERKEASDRYYAELEADIAREAGGDGAGDESTISSD</sequence>
<evidence type="ECO:0000313" key="2">
    <source>
        <dbReference type="EMBL" id="MDH6284535.1"/>
    </source>
</evidence>
<name>A0ABT6MJS5_9NOCA</name>
<evidence type="ECO:0000313" key="3">
    <source>
        <dbReference type="Proteomes" id="UP001160334"/>
    </source>
</evidence>
<dbReference type="Proteomes" id="UP001160334">
    <property type="component" value="Unassembled WGS sequence"/>
</dbReference>
<organism evidence="2 3">
    <name type="scientific">Prescottella agglutinans</name>
    <dbReference type="NCBI Taxonomy" id="1644129"/>
    <lineage>
        <taxon>Bacteria</taxon>
        <taxon>Bacillati</taxon>
        <taxon>Actinomycetota</taxon>
        <taxon>Actinomycetes</taxon>
        <taxon>Mycobacteriales</taxon>
        <taxon>Nocardiaceae</taxon>
        <taxon>Prescottella</taxon>
    </lineage>
</organism>
<proteinExistence type="predicted"/>
<protein>
    <submittedName>
        <fullName evidence="2">Uncharacterized protein</fullName>
    </submittedName>
</protein>
<feature type="region of interest" description="Disordered" evidence="1">
    <location>
        <begin position="1"/>
        <end position="21"/>
    </location>
</feature>
<accession>A0ABT6MJS5</accession>
<dbReference type="RefSeq" id="WP_280763751.1">
    <property type="nucleotide sequence ID" value="NZ_JARXVC010000023.1"/>
</dbReference>